<sequence length="136" mass="14709">MKLERNESNHLSPSGMMDSKTAMKRSRNPYFIDDDPTANINNDEGLCDVVHHVKFAGSIVAFTLITPPTRRALLTGNPSSIEYWTPMHTRQGLSLSIWLHSGIGVEEELDGTTMGSTAANLGSNMVLHSAPITGGA</sequence>
<organism evidence="2 3">
    <name type="scientific">Caerostris extrusa</name>
    <name type="common">Bark spider</name>
    <name type="synonym">Caerostris bankana</name>
    <dbReference type="NCBI Taxonomy" id="172846"/>
    <lineage>
        <taxon>Eukaryota</taxon>
        <taxon>Metazoa</taxon>
        <taxon>Ecdysozoa</taxon>
        <taxon>Arthropoda</taxon>
        <taxon>Chelicerata</taxon>
        <taxon>Arachnida</taxon>
        <taxon>Araneae</taxon>
        <taxon>Araneomorphae</taxon>
        <taxon>Entelegynae</taxon>
        <taxon>Araneoidea</taxon>
        <taxon>Araneidae</taxon>
        <taxon>Caerostris</taxon>
    </lineage>
</organism>
<accession>A0AAV4WCK3</accession>
<reference evidence="2 3" key="1">
    <citation type="submission" date="2021-06" db="EMBL/GenBank/DDBJ databases">
        <title>Caerostris extrusa draft genome.</title>
        <authorList>
            <person name="Kono N."/>
            <person name="Arakawa K."/>
        </authorList>
    </citation>
    <scope>NUCLEOTIDE SEQUENCE [LARGE SCALE GENOMIC DNA]</scope>
</reference>
<evidence type="ECO:0000256" key="1">
    <source>
        <dbReference type="SAM" id="MobiDB-lite"/>
    </source>
</evidence>
<dbReference type="Proteomes" id="UP001054945">
    <property type="component" value="Unassembled WGS sequence"/>
</dbReference>
<proteinExistence type="predicted"/>
<comment type="caution">
    <text evidence="2">The sequence shown here is derived from an EMBL/GenBank/DDBJ whole genome shotgun (WGS) entry which is preliminary data.</text>
</comment>
<name>A0AAV4WCK3_CAEEX</name>
<evidence type="ECO:0000313" key="3">
    <source>
        <dbReference type="Proteomes" id="UP001054945"/>
    </source>
</evidence>
<gene>
    <name evidence="2" type="ORF">CEXT_467091</name>
</gene>
<protein>
    <submittedName>
        <fullName evidence="2">Uncharacterized protein</fullName>
    </submittedName>
</protein>
<dbReference type="AlphaFoldDB" id="A0AAV4WCK3"/>
<keyword evidence="3" id="KW-1185">Reference proteome</keyword>
<evidence type="ECO:0000313" key="2">
    <source>
        <dbReference type="EMBL" id="GIY80586.1"/>
    </source>
</evidence>
<feature type="region of interest" description="Disordered" evidence="1">
    <location>
        <begin position="1"/>
        <end position="21"/>
    </location>
</feature>
<dbReference type="EMBL" id="BPLR01016028">
    <property type="protein sequence ID" value="GIY80586.1"/>
    <property type="molecule type" value="Genomic_DNA"/>
</dbReference>